<evidence type="ECO:0000313" key="3">
    <source>
        <dbReference type="WBParaSite" id="nRc.2.0.1.t23279-RA"/>
    </source>
</evidence>
<protein>
    <submittedName>
        <fullName evidence="3">Uncharacterized protein</fullName>
    </submittedName>
</protein>
<proteinExistence type="predicted"/>
<sequence>MASECNPARGRDVPLPSGFYPLIQKDSKPLKNDGYSKDSNPDDIQDAQVSDWDNISQDILENLRTGKSYWDLDAGMARKQ</sequence>
<reference evidence="3" key="1">
    <citation type="submission" date="2022-11" db="UniProtKB">
        <authorList>
            <consortium name="WormBaseParasite"/>
        </authorList>
    </citation>
    <scope>IDENTIFICATION</scope>
</reference>
<accession>A0A915J9X3</accession>
<feature type="region of interest" description="Disordered" evidence="1">
    <location>
        <begin position="1"/>
        <end position="50"/>
    </location>
</feature>
<feature type="compositionally biased region" description="Basic and acidic residues" evidence="1">
    <location>
        <begin position="25"/>
        <end position="40"/>
    </location>
</feature>
<evidence type="ECO:0000313" key="2">
    <source>
        <dbReference type="Proteomes" id="UP000887565"/>
    </source>
</evidence>
<dbReference type="AlphaFoldDB" id="A0A915J9X3"/>
<evidence type="ECO:0000256" key="1">
    <source>
        <dbReference type="SAM" id="MobiDB-lite"/>
    </source>
</evidence>
<dbReference type="WBParaSite" id="nRc.2.0.1.t23279-RA">
    <property type="protein sequence ID" value="nRc.2.0.1.t23279-RA"/>
    <property type="gene ID" value="nRc.2.0.1.g23279"/>
</dbReference>
<name>A0A915J9X3_ROMCU</name>
<keyword evidence="2" id="KW-1185">Reference proteome</keyword>
<organism evidence="2 3">
    <name type="scientific">Romanomermis culicivorax</name>
    <name type="common">Nematode worm</name>
    <dbReference type="NCBI Taxonomy" id="13658"/>
    <lineage>
        <taxon>Eukaryota</taxon>
        <taxon>Metazoa</taxon>
        <taxon>Ecdysozoa</taxon>
        <taxon>Nematoda</taxon>
        <taxon>Enoplea</taxon>
        <taxon>Dorylaimia</taxon>
        <taxon>Mermithida</taxon>
        <taxon>Mermithoidea</taxon>
        <taxon>Mermithidae</taxon>
        <taxon>Romanomermis</taxon>
    </lineage>
</organism>
<dbReference type="Proteomes" id="UP000887565">
    <property type="component" value="Unplaced"/>
</dbReference>